<dbReference type="GO" id="GO:0030660">
    <property type="term" value="C:Golgi-associated vesicle membrane"/>
    <property type="evidence" value="ECO:0007669"/>
    <property type="project" value="TreeGrafter"/>
</dbReference>
<feature type="transmembrane region" description="Helical" evidence="2">
    <location>
        <begin position="12"/>
        <end position="34"/>
    </location>
</feature>
<dbReference type="InterPro" id="IPR007369">
    <property type="entry name" value="Peptidase_A22B_SPP"/>
</dbReference>
<evidence type="ECO:0000313" key="3">
    <source>
        <dbReference type="EMBL" id="KAG9350659.1"/>
    </source>
</evidence>
<name>A0A8T2PEM8_9TELE</name>
<dbReference type="Pfam" id="PF04258">
    <property type="entry name" value="Peptidase_A22B"/>
    <property type="match status" value="2"/>
</dbReference>
<organism evidence="3 4">
    <name type="scientific">Albula glossodonta</name>
    <name type="common">roundjaw bonefish</name>
    <dbReference type="NCBI Taxonomy" id="121402"/>
    <lineage>
        <taxon>Eukaryota</taxon>
        <taxon>Metazoa</taxon>
        <taxon>Chordata</taxon>
        <taxon>Craniata</taxon>
        <taxon>Vertebrata</taxon>
        <taxon>Euteleostomi</taxon>
        <taxon>Actinopterygii</taxon>
        <taxon>Neopterygii</taxon>
        <taxon>Teleostei</taxon>
        <taxon>Albuliformes</taxon>
        <taxon>Albulidae</taxon>
        <taxon>Albula</taxon>
    </lineage>
</organism>
<dbReference type="GO" id="GO:0098554">
    <property type="term" value="C:cytoplasmic side of endoplasmic reticulum membrane"/>
    <property type="evidence" value="ECO:0007669"/>
    <property type="project" value="TreeGrafter"/>
</dbReference>
<dbReference type="AlphaFoldDB" id="A0A8T2PEM8"/>
<proteinExistence type="predicted"/>
<accession>A0A8T2PEM8</accession>
<dbReference type="EMBL" id="JAFBMS010000007">
    <property type="protein sequence ID" value="KAG9350659.1"/>
    <property type="molecule type" value="Genomic_DNA"/>
</dbReference>
<dbReference type="PANTHER" id="PTHR12174">
    <property type="entry name" value="SIGNAL PEPTIDE PEPTIDASE"/>
    <property type="match status" value="1"/>
</dbReference>
<gene>
    <name evidence="3" type="ORF">JZ751_024548</name>
</gene>
<keyword evidence="2" id="KW-0472">Membrane</keyword>
<evidence type="ECO:0000256" key="2">
    <source>
        <dbReference type="SAM" id="Phobius"/>
    </source>
</evidence>
<dbReference type="Proteomes" id="UP000824540">
    <property type="component" value="Unassembled WGS sequence"/>
</dbReference>
<evidence type="ECO:0000313" key="4">
    <source>
        <dbReference type="Proteomes" id="UP000824540"/>
    </source>
</evidence>
<dbReference type="GO" id="GO:0033619">
    <property type="term" value="P:membrane protein proteolysis"/>
    <property type="evidence" value="ECO:0007669"/>
    <property type="project" value="TreeGrafter"/>
</dbReference>
<evidence type="ECO:0000256" key="1">
    <source>
        <dbReference type="SAM" id="MobiDB-lite"/>
    </source>
</evidence>
<reference evidence="3" key="1">
    <citation type="thesis" date="2021" institute="BYU ScholarsArchive" country="Provo, UT, USA">
        <title>Applications of and Algorithms for Genome Assembly and Genomic Analyses with an Emphasis on Marine Teleosts.</title>
        <authorList>
            <person name="Pickett B.D."/>
        </authorList>
    </citation>
    <scope>NUCLEOTIDE SEQUENCE</scope>
    <source>
        <strain evidence="3">HI-2016</strain>
    </source>
</reference>
<feature type="region of interest" description="Disordered" evidence="1">
    <location>
        <begin position="235"/>
        <end position="316"/>
    </location>
</feature>
<sequence length="316" mass="35425">MLKTIRLPTFKACTLLLVVLFVYDVFFVFITPYFTTWREYYGRSGSWSFRFLHSRKSLLVAYCHRFDIVMHSSRIYFVACTIAYGIGLLITFVALALMKKGQPALLYLVPCTLLTSLALALWRRELPMFWTGSGFVKDVPQPPVMAPINCTQTLKQSTEDPVINCTQTLEQPTEDPVMNCTQSPEQSSEDPVINCTETLEQSTEDPVINCTQTEEQPNEDPVIECTKTLEQPTEDPVINCTQTPEQSNEDPVTSCTQTPEQCTEEPAINSTQALQQPTETSVTNPEPQSAEPSNQSKDPPPPQVAVTPNDEDSKPE</sequence>
<feature type="compositionally biased region" description="Polar residues" evidence="1">
    <location>
        <begin position="268"/>
        <end position="297"/>
    </location>
</feature>
<comment type="caution">
    <text evidence="3">The sequence shown here is derived from an EMBL/GenBank/DDBJ whole genome shotgun (WGS) entry which is preliminary data.</text>
</comment>
<keyword evidence="4" id="KW-1185">Reference proteome</keyword>
<keyword evidence="2" id="KW-0812">Transmembrane</keyword>
<feature type="transmembrane region" description="Helical" evidence="2">
    <location>
        <begin position="75"/>
        <end position="97"/>
    </location>
</feature>
<keyword evidence="2" id="KW-1133">Transmembrane helix</keyword>
<feature type="transmembrane region" description="Helical" evidence="2">
    <location>
        <begin position="104"/>
        <end position="122"/>
    </location>
</feature>
<dbReference type="PANTHER" id="PTHR12174:SF39">
    <property type="entry name" value="SIGNAL PEPTIDE PEPTIDASE-LIKE 2B"/>
    <property type="match status" value="1"/>
</dbReference>
<dbReference type="GO" id="GO:0042500">
    <property type="term" value="F:aspartic endopeptidase activity, intramembrane cleaving"/>
    <property type="evidence" value="ECO:0007669"/>
    <property type="project" value="InterPro"/>
</dbReference>
<dbReference type="GO" id="GO:0098553">
    <property type="term" value="C:lumenal side of endoplasmic reticulum membrane"/>
    <property type="evidence" value="ECO:0007669"/>
    <property type="project" value="TreeGrafter"/>
</dbReference>
<feature type="compositionally biased region" description="Polar residues" evidence="1">
    <location>
        <begin position="239"/>
        <end position="261"/>
    </location>
</feature>
<dbReference type="GO" id="GO:0005765">
    <property type="term" value="C:lysosomal membrane"/>
    <property type="evidence" value="ECO:0007669"/>
    <property type="project" value="TreeGrafter"/>
</dbReference>
<dbReference type="OrthoDB" id="29661at2759"/>
<protein>
    <submittedName>
        <fullName evidence="3">Uncharacterized protein</fullName>
    </submittedName>
</protein>